<dbReference type="EMBL" id="KZ501994">
    <property type="protein sequence ID" value="PKU85148.1"/>
    <property type="molecule type" value="Genomic_DNA"/>
</dbReference>
<accession>A0A2I0XB44</accession>
<reference evidence="1 2" key="2">
    <citation type="journal article" date="2017" name="Nature">
        <title>The Apostasia genome and the evolution of orchids.</title>
        <authorList>
            <person name="Zhang G.Q."/>
            <person name="Liu K.W."/>
            <person name="Li Z."/>
            <person name="Lohaus R."/>
            <person name="Hsiao Y.Y."/>
            <person name="Niu S.C."/>
            <person name="Wang J.Y."/>
            <person name="Lin Y.C."/>
            <person name="Xu Q."/>
            <person name="Chen L.J."/>
            <person name="Yoshida K."/>
            <person name="Fujiwara S."/>
            <person name="Wang Z.W."/>
            <person name="Zhang Y.Q."/>
            <person name="Mitsuda N."/>
            <person name="Wang M."/>
            <person name="Liu G.H."/>
            <person name="Pecoraro L."/>
            <person name="Huang H.X."/>
            <person name="Xiao X.J."/>
            <person name="Lin M."/>
            <person name="Wu X.Y."/>
            <person name="Wu W.L."/>
            <person name="Chen Y.Y."/>
            <person name="Chang S.B."/>
            <person name="Sakamoto S."/>
            <person name="Ohme-Takagi M."/>
            <person name="Yagi M."/>
            <person name="Zeng S.J."/>
            <person name="Shen C.Y."/>
            <person name="Yeh C.M."/>
            <person name="Luo Y.B."/>
            <person name="Tsai W.C."/>
            <person name="Van de Peer Y."/>
            <person name="Liu Z.J."/>
        </authorList>
    </citation>
    <scope>NUCLEOTIDE SEQUENCE [LARGE SCALE GENOMIC DNA]</scope>
    <source>
        <tissue evidence="1">The whole plant</tissue>
    </source>
</reference>
<evidence type="ECO:0000313" key="1">
    <source>
        <dbReference type="EMBL" id="PKU85148.1"/>
    </source>
</evidence>
<evidence type="ECO:0000313" key="2">
    <source>
        <dbReference type="Proteomes" id="UP000233837"/>
    </source>
</evidence>
<proteinExistence type="predicted"/>
<organism evidence="1 2">
    <name type="scientific">Dendrobium catenatum</name>
    <dbReference type="NCBI Taxonomy" id="906689"/>
    <lineage>
        <taxon>Eukaryota</taxon>
        <taxon>Viridiplantae</taxon>
        <taxon>Streptophyta</taxon>
        <taxon>Embryophyta</taxon>
        <taxon>Tracheophyta</taxon>
        <taxon>Spermatophyta</taxon>
        <taxon>Magnoliopsida</taxon>
        <taxon>Liliopsida</taxon>
        <taxon>Asparagales</taxon>
        <taxon>Orchidaceae</taxon>
        <taxon>Epidendroideae</taxon>
        <taxon>Malaxideae</taxon>
        <taxon>Dendrobiinae</taxon>
        <taxon>Dendrobium</taxon>
    </lineage>
</organism>
<dbReference type="PANTHER" id="PTHR31286">
    <property type="entry name" value="GLYCINE-RICH CELL WALL STRUCTURAL PROTEIN 1.8-LIKE"/>
    <property type="match status" value="1"/>
</dbReference>
<gene>
    <name evidence="1" type="ORF">MA16_Dca014828</name>
</gene>
<keyword evidence="2" id="KW-1185">Reference proteome</keyword>
<dbReference type="PANTHER" id="PTHR31286:SF180">
    <property type="entry name" value="OS10G0362600 PROTEIN"/>
    <property type="match status" value="1"/>
</dbReference>
<dbReference type="Proteomes" id="UP000233837">
    <property type="component" value="Unassembled WGS sequence"/>
</dbReference>
<dbReference type="InterPro" id="IPR040256">
    <property type="entry name" value="At4g02000-like"/>
</dbReference>
<protein>
    <submittedName>
        <fullName evidence="1">Uncharacterized protein</fullName>
    </submittedName>
</protein>
<reference evidence="1 2" key="1">
    <citation type="journal article" date="2016" name="Sci. Rep.">
        <title>The Dendrobium catenatum Lindl. genome sequence provides insights into polysaccharide synthase, floral development and adaptive evolution.</title>
        <authorList>
            <person name="Zhang G.Q."/>
            <person name="Xu Q."/>
            <person name="Bian C."/>
            <person name="Tsai W.C."/>
            <person name="Yeh C.M."/>
            <person name="Liu K.W."/>
            <person name="Yoshida K."/>
            <person name="Zhang L.S."/>
            <person name="Chang S.B."/>
            <person name="Chen F."/>
            <person name="Shi Y."/>
            <person name="Su Y.Y."/>
            <person name="Zhang Y.Q."/>
            <person name="Chen L.J."/>
            <person name="Yin Y."/>
            <person name="Lin M."/>
            <person name="Huang H."/>
            <person name="Deng H."/>
            <person name="Wang Z.W."/>
            <person name="Zhu S.L."/>
            <person name="Zhao X."/>
            <person name="Deng C."/>
            <person name="Niu S.C."/>
            <person name="Huang J."/>
            <person name="Wang M."/>
            <person name="Liu G.H."/>
            <person name="Yang H.J."/>
            <person name="Xiao X.J."/>
            <person name="Hsiao Y.Y."/>
            <person name="Wu W.L."/>
            <person name="Chen Y.Y."/>
            <person name="Mitsuda N."/>
            <person name="Ohme-Takagi M."/>
            <person name="Luo Y.B."/>
            <person name="Van de Peer Y."/>
            <person name="Liu Z.J."/>
        </authorList>
    </citation>
    <scope>NUCLEOTIDE SEQUENCE [LARGE SCALE GENOMIC DNA]</scope>
    <source>
        <tissue evidence="1">The whole plant</tissue>
    </source>
</reference>
<sequence>MRLLKWSPDFDVREESPIPPMWIAFPNLRLHFFYTQILFGLASVFSRPLQTDQATTSLSRPFVARVLVELDVTKKQPHEIWLGSKLNGYFQKVEIENLPIFCSHCKMHGHAINECFYLHPNLCKEKGTLKSNANVVNENLTLVQNEVGNDSGMMDMGVHNCDHVGEVSLAKESEENLITNASITNVRIPILNTSDPIINKNGNNAHEFSSNLANDLSPMVVQEDGCALRNPALLEQDKWQNAVSVNRSDNIVIVLDLGDVESSRSHDNNNIIDHELVGIDLLIMVNPIMLRFVVIVWKGTSLRLKMVYFIWKVVSLL</sequence>
<dbReference type="AlphaFoldDB" id="A0A2I0XB44"/>
<name>A0A2I0XB44_9ASPA</name>